<dbReference type="PANTHER" id="PTHR15911:SF6">
    <property type="entry name" value="WW DOMAIN-CONTAINING ADAPTER PROTEIN WITH COILED-COIL"/>
    <property type="match status" value="1"/>
</dbReference>
<feature type="region of interest" description="Disordered" evidence="4">
    <location>
        <begin position="1036"/>
        <end position="1187"/>
    </location>
</feature>
<dbReference type="OrthoDB" id="10072039at2759"/>
<feature type="region of interest" description="Disordered" evidence="4">
    <location>
        <begin position="1216"/>
        <end position="1371"/>
    </location>
</feature>
<dbReference type="Gene3D" id="2.20.70.10">
    <property type="match status" value="1"/>
</dbReference>
<evidence type="ECO:0000313" key="6">
    <source>
        <dbReference type="EMBL" id="KAE9531568.1"/>
    </source>
</evidence>
<feature type="compositionally biased region" description="Low complexity" evidence="4">
    <location>
        <begin position="1153"/>
        <end position="1173"/>
    </location>
</feature>
<dbReference type="CDD" id="cd00201">
    <property type="entry name" value="WW"/>
    <property type="match status" value="1"/>
</dbReference>
<evidence type="ECO:0000313" key="7">
    <source>
        <dbReference type="Proteomes" id="UP000475862"/>
    </source>
</evidence>
<dbReference type="GO" id="GO:0010506">
    <property type="term" value="P:regulation of autophagy"/>
    <property type="evidence" value="ECO:0007669"/>
    <property type="project" value="TreeGrafter"/>
</dbReference>
<evidence type="ECO:0000256" key="1">
    <source>
        <dbReference type="ARBA" id="ARBA00004123"/>
    </source>
</evidence>
<proteinExistence type="predicted"/>
<dbReference type="PANTHER" id="PTHR15911">
    <property type="entry name" value="WW DOMAIN-CONTAINING ADAPTER PROTEIN WITH COILED-COIL"/>
    <property type="match status" value="1"/>
</dbReference>
<dbReference type="InterPro" id="IPR038867">
    <property type="entry name" value="WAC"/>
</dbReference>
<dbReference type="GO" id="GO:0003682">
    <property type="term" value="F:chromatin binding"/>
    <property type="evidence" value="ECO:0007669"/>
    <property type="project" value="TreeGrafter"/>
</dbReference>
<feature type="region of interest" description="Disordered" evidence="4">
    <location>
        <begin position="157"/>
        <end position="193"/>
    </location>
</feature>
<feature type="domain" description="WW" evidence="5">
    <location>
        <begin position="1181"/>
        <end position="1208"/>
    </location>
</feature>
<feature type="compositionally biased region" description="Polar residues" evidence="4">
    <location>
        <begin position="1310"/>
        <end position="1323"/>
    </location>
</feature>
<accession>A0A6G0TEX8</accession>
<feature type="compositionally biased region" description="Polar residues" evidence="4">
    <location>
        <begin position="157"/>
        <end position="173"/>
    </location>
</feature>
<feature type="compositionally biased region" description="Low complexity" evidence="4">
    <location>
        <begin position="1230"/>
        <end position="1255"/>
    </location>
</feature>
<feature type="compositionally biased region" description="Basic and acidic residues" evidence="4">
    <location>
        <begin position="1135"/>
        <end position="1147"/>
    </location>
</feature>
<comment type="caution">
    <text evidence="6">The sequence shown here is derived from an EMBL/GenBank/DDBJ whole genome shotgun (WGS) entry which is preliminary data.</text>
</comment>
<dbReference type="GO" id="GO:0006325">
    <property type="term" value="P:chromatin organization"/>
    <property type="evidence" value="ECO:0007669"/>
    <property type="project" value="UniProtKB-KW"/>
</dbReference>
<dbReference type="PROSITE" id="PS50020">
    <property type="entry name" value="WW_DOMAIN_2"/>
    <property type="match status" value="1"/>
</dbReference>
<reference evidence="6 7" key="1">
    <citation type="submission" date="2019-08" db="EMBL/GenBank/DDBJ databases">
        <title>The genome of the soybean aphid Biotype 1, its phylome, world population structure and adaptation to the North American continent.</title>
        <authorList>
            <person name="Giordano R."/>
            <person name="Donthu R.K."/>
            <person name="Hernandez A.G."/>
            <person name="Wright C.L."/>
            <person name="Zimin A.V."/>
        </authorList>
    </citation>
    <scope>NUCLEOTIDE SEQUENCE [LARGE SCALE GENOMIC DNA]</scope>
    <source>
        <tissue evidence="6">Whole aphids</tissue>
    </source>
</reference>
<evidence type="ECO:0000256" key="2">
    <source>
        <dbReference type="ARBA" id="ARBA00022853"/>
    </source>
</evidence>
<feature type="compositionally biased region" description="Polar residues" evidence="4">
    <location>
        <begin position="1272"/>
        <end position="1302"/>
    </location>
</feature>
<organism evidence="6 7">
    <name type="scientific">Aphis glycines</name>
    <name type="common">Soybean aphid</name>
    <dbReference type="NCBI Taxonomy" id="307491"/>
    <lineage>
        <taxon>Eukaryota</taxon>
        <taxon>Metazoa</taxon>
        <taxon>Ecdysozoa</taxon>
        <taxon>Arthropoda</taxon>
        <taxon>Hexapoda</taxon>
        <taxon>Insecta</taxon>
        <taxon>Pterygota</taxon>
        <taxon>Neoptera</taxon>
        <taxon>Paraneoptera</taxon>
        <taxon>Hemiptera</taxon>
        <taxon>Sternorrhyncha</taxon>
        <taxon>Aphidomorpha</taxon>
        <taxon>Aphidoidea</taxon>
        <taxon>Aphididae</taxon>
        <taxon>Aphidini</taxon>
        <taxon>Aphis</taxon>
        <taxon>Aphis</taxon>
    </lineage>
</organism>
<dbReference type="GO" id="GO:1904263">
    <property type="term" value="P:positive regulation of TORC1 signaling"/>
    <property type="evidence" value="ECO:0007669"/>
    <property type="project" value="TreeGrafter"/>
</dbReference>
<feature type="compositionally biased region" description="Basic residues" evidence="4">
    <location>
        <begin position="176"/>
        <end position="186"/>
    </location>
</feature>
<name>A0A6G0TEX8_APHGL</name>
<feature type="compositionally biased region" description="Polar residues" evidence="4">
    <location>
        <begin position="1333"/>
        <end position="1371"/>
    </location>
</feature>
<dbReference type="PROSITE" id="PS01159">
    <property type="entry name" value="WW_DOMAIN_1"/>
    <property type="match status" value="1"/>
</dbReference>
<keyword evidence="3" id="KW-0539">Nucleus</keyword>
<dbReference type="SMART" id="SM00456">
    <property type="entry name" value="WW"/>
    <property type="match status" value="1"/>
</dbReference>
<feature type="compositionally biased region" description="Low complexity" evidence="4">
    <location>
        <begin position="1051"/>
        <end position="1061"/>
    </location>
</feature>
<dbReference type="InterPro" id="IPR036020">
    <property type="entry name" value="WW_dom_sf"/>
</dbReference>
<evidence type="ECO:0000256" key="3">
    <source>
        <dbReference type="ARBA" id="ARBA00023242"/>
    </source>
</evidence>
<dbReference type="EMBL" id="VYZN01000041">
    <property type="protein sequence ID" value="KAE9531568.1"/>
    <property type="molecule type" value="Genomic_DNA"/>
</dbReference>
<dbReference type="SUPFAM" id="SSF51045">
    <property type="entry name" value="WW domain"/>
    <property type="match status" value="1"/>
</dbReference>
<sequence>MNNSNGVHNESLKKKIPKKKKFGQISIVLNTNKEEKDVEQNIYDFSETVKTKKKSINASENILLKNNEFDAIKKSRKKKYCTNNYTRTKMFEKSDEEVGEQNIIDFYTKNNINPKTKSTVNALAHHKTSEEVSEQDINDSGFWKNLNQTLKSELNTLSDNSLENNSSKNNDSVVTKKLKKKKKHNKSLNSIELNTNNDKEINLFEKPYKEDEQKINNSNISLENNSSINNNSVVTKKLKKKKKHNKSLNSIELNTNNDKEINLFEKPYKEDEEPNIINSWNKISQKRKYEINALADIDNVPTKKLKKKKNHDNKDEQKINDSSFRGNISEKINLSSDISLENNSSIKNNSVVTKKLKKKKKHNKSLNSIELNTNNDIEINLFEKNCKEDEEPNINSWNNISQKQKYKINALADIDNVPTKKRKQKKNLDNSLNTNHDTEDITFEEVGKQNINDSETINCNIDNENVLTKRLKKKNQLNKNLNSLELNTINDSKIVTINRINLKSDESILNSSNNISISNSKKFKVNNEHTPNIVEANDNNCSMSKNEKILPVISENYNLTDHKISQNHFKLKTLLNSMESNDSEGASTEIEPKFNLIKYLKNKEASLQNHPKYKQIKEMLSKKIMGIVNKNCQITNSDIVLLKTIGNIILEKIVEKMNAAQDINGIKITLPPECEENKIHFIETNLGRPPSKEKMNIIKKLNPQVKLRVFNIEEDNLIREYWSKFQKEYKVSNILPFLSNGLEMALDNTQRLQFVRYISAGLPNRLLSSVFIRFNVLFSGHQDKTRFSEEEDRLIMKVEKCDVIKTKLSVLSLILNRSRMQLYRRNGVLKNQFEKCKKVCWDDQKRQELFTNILLETNTDNWKDLKNLTLKKNTLIKIAENLGEDVTFEKVRKQWNYLYTMLFCKKPIKTLSLRLKILELLEQQNFKHFSDVDWIKITNQLYPGANSKLICDIFHCWIDKNVPSNLKKNIKDTLNYLREHNVDKIRKKIHKHGESEFPRLTVQDYDLLVSEKCEINLYYDKNPSHQYQNSKYLVSKNSSSDQKYGSVRGNGTSYPSPGRGSPSRDRSYSSKSSYHSQKSHRDKERDSRDYKSRNSDKYSDYSRSPKDRRSRDEYRTNHDRISPEKMVVHSVKWSNSRDSRDSRESGQRKVVHSSCQSSSSSSNNRESRSGGSSTVTKVGDWSEHTSSSGKKYYYNCKTEVSQWDQPREWLEAYPASQPSRTQYHHDKHSNNSMMRSSSMSNHVSKVSQQSSQQQVNCTSRPTHHQKDAYWNQMRSDSSQTQDMELCSGDSTPTSEKSFQLSNIPAERHSSSTPQSQVKGTEVNSEPCERTNVDVGSTTPPLSNITQNLVDSSTSNNVTERSPPTPASTETNNIQEVKGSPVTSHAEQVAQVNNVMSYRQLGTTTSPVVSNLVRDDLTSHVKTWPADILAKQAQKLNEEAHILGSVHCSRVSAELKYARSIVRLTEVQASLLEHKVLFLQQQIKTLEKLKSENSFMGEGDEGRTT</sequence>
<dbReference type="Proteomes" id="UP000475862">
    <property type="component" value="Unassembled WGS sequence"/>
</dbReference>
<dbReference type="GO" id="GO:0000993">
    <property type="term" value="F:RNA polymerase II complex binding"/>
    <property type="evidence" value="ECO:0007669"/>
    <property type="project" value="TreeGrafter"/>
</dbReference>
<protein>
    <recommendedName>
        <fullName evidence="5">WW domain-containing protein</fullName>
    </recommendedName>
</protein>
<dbReference type="Pfam" id="PF00397">
    <property type="entry name" value="WW"/>
    <property type="match status" value="1"/>
</dbReference>
<feature type="compositionally biased region" description="Basic and acidic residues" evidence="4">
    <location>
        <begin position="1079"/>
        <end position="1127"/>
    </location>
</feature>
<keyword evidence="2" id="KW-0156">Chromatin regulator</keyword>
<gene>
    <name evidence="6" type="ORF">AGLY_010774</name>
</gene>
<dbReference type="GO" id="GO:0005634">
    <property type="term" value="C:nucleus"/>
    <property type="evidence" value="ECO:0007669"/>
    <property type="project" value="UniProtKB-SubCell"/>
</dbReference>
<evidence type="ECO:0000256" key="4">
    <source>
        <dbReference type="SAM" id="MobiDB-lite"/>
    </source>
</evidence>
<comment type="subcellular location">
    <subcellularLocation>
        <location evidence="1">Nucleus</location>
    </subcellularLocation>
</comment>
<feature type="region of interest" description="Disordered" evidence="4">
    <location>
        <begin position="302"/>
        <end position="324"/>
    </location>
</feature>
<evidence type="ECO:0000259" key="5">
    <source>
        <dbReference type="PROSITE" id="PS50020"/>
    </source>
</evidence>
<dbReference type="InterPro" id="IPR001202">
    <property type="entry name" value="WW_dom"/>
</dbReference>
<keyword evidence="7" id="KW-1185">Reference proteome</keyword>